<dbReference type="GeneID" id="54363135"/>
<dbReference type="Gene3D" id="1.10.10.60">
    <property type="entry name" value="Homeodomain-like"/>
    <property type="match status" value="1"/>
</dbReference>
<name>A0A6J3M2R8_9PEZI</name>
<sequence length="819" mass="89444">MAKKSAAPPAAATTRRPGSSRRAASRSVSVEPQAKRAPGRPKKEPAAEDSTRESRRNVVLAGEDQELPTVNENENEVDQHQDDRDDLAAPVEAGEPVLSDDDDLEGTRHSRLSGISGTTAKTSFTQEEADRLEPAEILEDLPDLAGASEKLIRFLLPRGSETPRSSLKSIDSKRYDKLITAVLLHKPSFGTLPYISPRAILRALFDEPDIEQVSQSPQSIIYRVNLVEMMNVLLVKCPPDDLTASYDSLQILDRAFPTSIAGGECPPQALSLWCAIATQMAIARLEVNAQRPAEFLPLQAIRDSFFDEDGNFKHTETLGVSLMSDAERGLALDMVYNVCNTLSAPFQGEGGDDLESGILELKSQFKWEQLLDNALAYYDVRKAQLDQQIDAAGDVSTIVDAINGELQRRSDLKRSAQMKQEIIATQNKPRKSFMNTATVAMLRQKEAALQQQQRQQAAPVANMVAGPPMSSNDNLPRASSGTLPKGAKKRSLLDRQEGAQLINFTQTQDEFSQQDDGGNSGAQAVLLSSSHGEKRRVQDLEDDEEGAFDPTQDKGFEDKGYVAEAREIAAANKRRRLNAPESSASGPPYSSYSNTGDAIAPPESPEPIHHNPESVPITSIYPPPASAAAATPIYASDQLHEALLAASQLPRKNPGSSFPTISESLETLAEDPSSTQYSRGIIIAKQNRAALPKKVQVRRPWTSDEENALIELITTHCSEGISWSALKSLDTQRGDTAQLSTRSAEDMRFKARNMRVTMMLARVGLPENWDKVILDKKAIVKLASAGIRLEQDPIRNVRRNIPPEAPQAEAPQATAEEAV</sequence>
<feature type="compositionally biased region" description="Low complexity" evidence="1">
    <location>
        <begin position="579"/>
        <end position="593"/>
    </location>
</feature>
<proteinExistence type="predicted"/>
<feature type="compositionally biased region" description="Low complexity" evidence="1">
    <location>
        <begin position="447"/>
        <end position="461"/>
    </location>
</feature>
<feature type="compositionally biased region" description="Basic and acidic residues" evidence="1">
    <location>
        <begin position="77"/>
        <end position="87"/>
    </location>
</feature>
<dbReference type="AlphaFoldDB" id="A0A6J3M2R8"/>
<feature type="region of interest" description="Disordered" evidence="1">
    <location>
        <begin position="447"/>
        <end position="491"/>
    </location>
</feature>
<feature type="region of interest" description="Disordered" evidence="1">
    <location>
        <begin position="1"/>
        <end position="118"/>
    </location>
</feature>
<accession>A0A6J3M2R8</accession>
<organism evidence="3">
    <name type="scientific">Dissoconium aciculare CBS 342.82</name>
    <dbReference type="NCBI Taxonomy" id="1314786"/>
    <lineage>
        <taxon>Eukaryota</taxon>
        <taxon>Fungi</taxon>
        <taxon>Dikarya</taxon>
        <taxon>Ascomycota</taxon>
        <taxon>Pezizomycotina</taxon>
        <taxon>Dothideomycetes</taxon>
        <taxon>Dothideomycetidae</taxon>
        <taxon>Mycosphaerellales</taxon>
        <taxon>Dissoconiaceae</taxon>
        <taxon>Dissoconium</taxon>
    </lineage>
</organism>
<feature type="region of interest" description="Disordered" evidence="1">
    <location>
        <begin position="572"/>
        <end position="620"/>
    </location>
</feature>
<keyword evidence="2" id="KW-1185">Reference proteome</keyword>
<reference evidence="3" key="3">
    <citation type="submission" date="2025-08" db="UniProtKB">
        <authorList>
            <consortium name="RefSeq"/>
        </authorList>
    </citation>
    <scope>IDENTIFICATION</scope>
    <source>
        <strain evidence="3">CBS 342.82</strain>
    </source>
</reference>
<protein>
    <recommendedName>
        <fullName evidence="4">Myb-like domain-containing protein</fullName>
    </recommendedName>
</protein>
<dbReference type="RefSeq" id="XP_033458263.1">
    <property type="nucleotide sequence ID" value="XM_033605335.1"/>
</dbReference>
<evidence type="ECO:0008006" key="4">
    <source>
        <dbReference type="Google" id="ProtNLM"/>
    </source>
</evidence>
<feature type="region of interest" description="Disordered" evidence="1">
    <location>
        <begin position="509"/>
        <end position="559"/>
    </location>
</feature>
<reference evidence="3" key="1">
    <citation type="submission" date="2020-01" db="EMBL/GenBank/DDBJ databases">
        <authorList>
            <consortium name="DOE Joint Genome Institute"/>
            <person name="Haridas S."/>
            <person name="Albert R."/>
            <person name="Binder M."/>
            <person name="Bloem J."/>
            <person name="Labutti K."/>
            <person name="Salamov A."/>
            <person name="Andreopoulos B."/>
            <person name="Baker S.E."/>
            <person name="Barry K."/>
            <person name="Bills G."/>
            <person name="Bluhm B.H."/>
            <person name="Cannon C."/>
            <person name="Castanera R."/>
            <person name="Culley D.E."/>
            <person name="Daum C."/>
            <person name="Ezra D."/>
            <person name="Gonzalez J.B."/>
            <person name="Henrissat B."/>
            <person name="Kuo A."/>
            <person name="Liang C."/>
            <person name="Lipzen A."/>
            <person name="Lutzoni F."/>
            <person name="Magnuson J."/>
            <person name="Mondo S."/>
            <person name="Nolan M."/>
            <person name="Ohm R."/>
            <person name="Pangilinan J."/>
            <person name="Park H.-J."/>
            <person name="Ramirez L."/>
            <person name="Alfaro M."/>
            <person name="Sun H."/>
            <person name="Tritt A."/>
            <person name="Yoshinaga Y."/>
            <person name="Zwiers L.-H."/>
            <person name="Turgeon B.G."/>
            <person name="Goodwin S.B."/>
            <person name="Spatafora J.W."/>
            <person name="Crous P.W."/>
            <person name="Grigoriev I.V."/>
        </authorList>
    </citation>
    <scope>NUCLEOTIDE SEQUENCE</scope>
    <source>
        <strain evidence="3">CBS 342.82</strain>
    </source>
</reference>
<feature type="compositionally biased region" description="Basic and acidic residues" evidence="1">
    <location>
        <begin position="41"/>
        <end position="56"/>
    </location>
</feature>
<dbReference type="OrthoDB" id="5398572at2759"/>
<gene>
    <name evidence="3" type="ORF">K489DRAFT_382275</name>
</gene>
<evidence type="ECO:0000313" key="2">
    <source>
        <dbReference type="Proteomes" id="UP000504637"/>
    </source>
</evidence>
<feature type="compositionally biased region" description="Low complexity" evidence="1">
    <location>
        <begin position="1"/>
        <end position="30"/>
    </location>
</feature>
<evidence type="ECO:0000256" key="1">
    <source>
        <dbReference type="SAM" id="MobiDB-lite"/>
    </source>
</evidence>
<reference evidence="3" key="2">
    <citation type="submission" date="2020-04" db="EMBL/GenBank/DDBJ databases">
        <authorList>
            <consortium name="NCBI Genome Project"/>
        </authorList>
    </citation>
    <scope>NUCLEOTIDE SEQUENCE</scope>
    <source>
        <strain evidence="3">CBS 342.82</strain>
    </source>
</reference>
<dbReference type="Proteomes" id="UP000504637">
    <property type="component" value="Unplaced"/>
</dbReference>
<feature type="compositionally biased region" description="Polar residues" evidence="1">
    <location>
        <begin position="469"/>
        <end position="482"/>
    </location>
</feature>
<evidence type="ECO:0000313" key="3">
    <source>
        <dbReference type="RefSeq" id="XP_033458263.1"/>
    </source>
</evidence>